<name>A0AA38SZ89_9ASTR</name>
<dbReference type="Proteomes" id="UP001172457">
    <property type="component" value="Chromosome 4"/>
</dbReference>
<keyword evidence="1" id="KW-0812">Transmembrane</keyword>
<accession>A0AA38SZ89</accession>
<evidence type="ECO:0000313" key="3">
    <source>
        <dbReference type="Proteomes" id="UP001172457"/>
    </source>
</evidence>
<feature type="transmembrane region" description="Helical" evidence="1">
    <location>
        <begin position="43"/>
        <end position="63"/>
    </location>
</feature>
<dbReference type="AlphaFoldDB" id="A0AA38SZ89"/>
<keyword evidence="1" id="KW-0472">Membrane</keyword>
<dbReference type="GO" id="GO:0070973">
    <property type="term" value="P:protein localization to endoplasmic reticulum exit site"/>
    <property type="evidence" value="ECO:0007669"/>
    <property type="project" value="UniProtKB-UniRule"/>
</dbReference>
<gene>
    <name evidence="2" type="ORF">OSB04_015549</name>
</gene>
<dbReference type="GO" id="GO:0005789">
    <property type="term" value="C:endoplasmic reticulum membrane"/>
    <property type="evidence" value="ECO:0007669"/>
    <property type="project" value="UniProtKB-SubCell"/>
</dbReference>
<comment type="similarity">
    <text evidence="1">Belongs to the BCAP29/BCAP31 family.</text>
</comment>
<keyword evidence="1" id="KW-0653">Protein transport</keyword>
<keyword evidence="3" id="KW-1185">Reference proteome</keyword>
<protein>
    <recommendedName>
        <fullName evidence="1">Endoplasmic reticulum transmembrane protein</fullName>
    </recommendedName>
</protein>
<comment type="caution">
    <text evidence="2">The sequence shown here is derived from an EMBL/GenBank/DDBJ whole genome shotgun (WGS) entry which is preliminary data.</text>
</comment>
<proteinExistence type="inferred from homology"/>
<dbReference type="InterPro" id="IPR008417">
    <property type="entry name" value="BAP29/BAP31"/>
</dbReference>
<dbReference type="GO" id="GO:0006888">
    <property type="term" value="P:endoplasmic reticulum to Golgi vesicle-mediated transport"/>
    <property type="evidence" value="ECO:0007669"/>
    <property type="project" value="UniProtKB-UniRule"/>
</dbReference>
<comment type="subcellular location">
    <subcellularLocation>
        <location evidence="1">Endoplasmic reticulum membrane</location>
        <topology evidence="1">Multi-pass membrane protein</topology>
    </subcellularLocation>
</comment>
<reference evidence="2" key="1">
    <citation type="submission" date="2023-03" db="EMBL/GenBank/DDBJ databases">
        <title>Chromosome-scale reference genome and RAD-based genetic map of yellow starthistle (Centaurea solstitialis) reveal putative structural variation and QTLs associated with invader traits.</title>
        <authorList>
            <person name="Reatini B."/>
            <person name="Cang F.A."/>
            <person name="Jiang Q."/>
            <person name="Mckibben M.T.W."/>
            <person name="Barker M.S."/>
            <person name="Rieseberg L.H."/>
            <person name="Dlugosch K.M."/>
        </authorList>
    </citation>
    <scope>NUCLEOTIDE SEQUENCE</scope>
    <source>
        <strain evidence="2">CAN-66</strain>
        <tissue evidence="2">Leaf</tissue>
    </source>
</reference>
<organism evidence="2 3">
    <name type="scientific">Centaurea solstitialis</name>
    <name type="common">yellow star-thistle</name>
    <dbReference type="NCBI Taxonomy" id="347529"/>
    <lineage>
        <taxon>Eukaryota</taxon>
        <taxon>Viridiplantae</taxon>
        <taxon>Streptophyta</taxon>
        <taxon>Embryophyta</taxon>
        <taxon>Tracheophyta</taxon>
        <taxon>Spermatophyta</taxon>
        <taxon>Magnoliopsida</taxon>
        <taxon>eudicotyledons</taxon>
        <taxon>Gunneridae</taxon>
        <taxon>Pentapetalae</taxon>
        <taxon>asterids</taxon>
        <taxon>campanulids</taxon>
        <taxon>Asterales</taxon>
        <taxon>Asteraceae</taxon>
        <taxon>Carduoideae</taxon>
        <taxon>Cardueae</taxon>
        <taxon>Centaureinae</taxon>
        <taxon>Centaurea</taxon>
    </lineage>
</organism>
<comment type="function">
    <text evidence="1">May play a role in anterograde transport of membrane proteins from the endoplasmic reticulum to the Golgi.</text>
</comment>
<dbReference type="GO" id="GO:0006886">
    <property type="term" value="P:intracellular protein transport"/>
    <property type="evidence" value="ECO:0007669"/>
    <property type="project" value="UniProtKB-UniRule"/>
</dbReference>
<dbReference type="PANTHER" id="PTHR12701:SF69">
    <property type="entry name" value="ENDOPLASMIC RETICULUM TRANSMEMBRANE PROTEIN"/>
    <property type="match status" value="1"/>
</dbReference>
<dbReference type="PANTHER" id="PTHR12701">
    <property type="entry name" value="BCR-ASSOCIATED PROTEIN, BAP"/>
    <property type="match status" value="1"/>
</dbReference>
<evidence type="ECO:0000313" key="2">
    <source>
        <dbReference type="EMBL" id="KAJ9551504.1"/>
    </source>
</evidence>
<keyword evidence="1" id="KW-0931">ER-Golgi transport</keyword>
<feature type="transmembrane region" description="Helical" evidence="1">
    <location>
        <begin position="6"/>
        <end position="22"/>
    </location>
</feature>
<keyword evidence="1" id="KW-0256">Endoplasmic reticulum</keyword>
<dbReference type="EMBL" id="JARYMX010000004">
    <property type="protein sequence ID" value="KAJ9551504.1"/>
    <property type="molecule type" value="Genomic_DNA"/>
</dbReference>
<sequence>MTPFLCMLVIAEMVVIMILLFRTPLRKLVMIVMDRLKDSRGPILSTVATTLFVFLVSTLYSIMRIQKRSMETGAVNPTDHVLLANHILDASLMGFCLFLGLMIDRLHYYVKRFDSAEGIKTVTKAKKTYSTTDSDSN</sequence>
<feature type="transmembrane region" description="Helical" evidence="1">
    <location>
        <begin position="83"/>
        <end position="103"/>
    </location>
</feature>
<keyword evidence="1" id="KW-1133">Transmembrane helix</keyword>
<evidence type="ECO:0000256" key="1">
    <source>
        <dbReference type="RuleBase" id="RU367026"/>
    </source>
</evidence>
<keyword evidence="1" id="KW-0813">Transport</keyword>